<dbReference type="InterPro" id="IPR007627">
    <property type="entry name" value="RNA_pol_sigma70_r2"/>
</dbReference>
<dbReference type="RefSeq" id="WP_068025525.1">
    <property type="nucleotide sequence ID" value="NZ_QQAZ01000008.1"/>
</dbReference>
<dbReference type="GO" id="GO:0003677">
    <property type="term" value="F:DNA binding"/>
    <property type="evidence" value="ECO:0007669"/>
    <property type="project" value="UniProtKB-KW"/>
</dbReference>
<name>A0A370GXC5_9NOCA</name>
<comment type="caution">
    <text evidence="9">The sequence shown here is derived from an EMBL/GenBank/DDBJ whole genome shotgun (WGS) entry which is preliminary data.</text>
</comment>
<evidence type="ECO:0000256" key="4">
    <source>
        <dbReference type="ARBA" id="ARBA00023082"/>
    </source>
</evidence>
<organism evidence="9 10">
    <name type="scientific">Nocardia mexicana</name>
    <dbReference type="NCBI Taxonomy" id="279262"/>
    <lineage>
        <taxon>Bacteria</taxon>
        <taxon>Bacillati</taxon>
        <taxon>Actinomycetota</taxon>
        <taxon>Actinomycetes</taxon>
        <taxon>Mycobacteriales</taxon>
        <taxon>Nocardiaceae</taxon>
        <taxon>Nocardia</taxon>
    </lineage>
</organism>
<dbReference type="Gene3D" id="1.10.10.10">
    <property type="entry name" value="Winged helix-like DNA-binding domain superfamily/Winged helix DNA-binding domain"/>
    <property type="match status" value="1"/>
</dbReference>
<evidence type="ECO:0000256" key="6">
    <source>
        <dbReference type="ARBA" id="ARBA00023163"/>
    </source>
</evidence>
<dbReference type="InterPro" id="IPR032710">
    <property type="entry name" value="NTF2-like_dom_sf"/>
</dbReference>
<dbReference type="SUPFAM" id="SSF54427">
    <property type="entry name" value="NTF2-like"/>
    <property type="match status" value="1"/>
</dbReference>
<proteinExistence type="inferred from homology"/>
<comment type="similarity">
    <text evidence="1">Belongs to the sigma-70 factor family. ECF subfamily.</text>
</comment>
<feature type="domain" description="RNA polymerase sigma-70 region 2" evidence="7">
    <location>
        <begin position="5"/>
        <end position="68"/>
    </location>
</feature>
<keyword evidence="4" id="KW-0731">Sigma factor</keyword>
<evidence type="ECO:0000256" key="2">
    <source>
        <dbReference type="ARBA" id="ARBA00011344"/>
    </source>
</evidence>
<evidence type="ECO:0000256" key="5">
    <source>
        <dbReference type="ARBA" id="ARBA00023125"/>
    </source>
</evidence>
<evidence type="ECO:0000313" key="10">
    <source>
        <dbReference type="Proteomes" id="UP000255355"/>
    </source>
</evidence>
<accession>A0A370GXC5</accession>
<sequence>MGVHFEQHRAELFAAAYRMLGSRTEAEDVLQEAWLRWRDVDRDAVAHPRAYLFRLVSRLAIDHLRKAKARRETYIGPWLPEPLLTGPDTNTELAESVSMALLVVLESLHPAERVVFVLHEIFGFEHAEIADLLGRTERATRQLGYRARQHVGAGRPRYRASPREHREVTERFLAAAAGGDLTALTRLLAPDVVFSADADGKSETPRAPLSGLSTVAGYLCSVTWAWPADLAWQAAAVNSGPGAVLTAGNSLYGVLSLDIDGDRIHAIRLVLNPDKLTGIPPDHFGPPSCTNPVIPGTTMEK</sequence>
<dbReference type="Gene3D" id="3.10.450.50">
    <property type="match status" value="1"/>
</dbReference>
<dbReference type="STRING" id="1210089.GCA_001613165_05438"/>
<dbReference type="SUPFAM" id="SSF88659">
    <property type="entry name" value="Sigma3 and sigma4 domains of RNA polymerase sigma factors"/>
    <property type="match status" value="1"/>
</dbReference>
<dbReference type="PANTHER" id="PTHR30173:SF36">
    <property type="entry name" value="ECF RNA POLYMERASE SIGMA FACTOR SIGJ"/>
    <property type="match status" value="1"/>
</dbReference>
<dbReference type="NCBIfam" id="TIGR02937">
    <property type="entry name" value="sigma70-ECF"/>
    <property type="match status" value="1"/>
</dbReference>
<reference evidence="9 10" key="1">
    <citation type="submission" date="2018-07" db="EMBL/GenBank/DDBJ databases">
        <title>Genomic Encyclopedia of Type Strains, Phase IV (KMG-IV): sequencing the most valuable type-strain genomes for metagenomic binning, comparative biology and taxonomic classification.</title>
        <authorList>
            <person name="Goeker M."/>
        </authorList>
    </citation>
    <scope>NUCLEOTIDE SEQUENCE [LARGE SCALE GENOMIC DNA]</scope>
    <source>
        <strain evidence="9 10">DSM 44952</strain>
    </source>
</reference>
<dbReference type="NCBIfam" id="NF007214">
    <property type="entry name" value="PRK09636.1"/>
    <property type="match status" value="1"/>
</dbReference>
<keyword evidence="5" id="KW-0238">DNA-binding</keyword>
<dbReference type="AlphaFoldDB" id="A0A370GXC5"/>
<dbReference type="Gene3D" id="1.10.1740.10">
    <property type="match status" value="1"/>
</dbReference>
<evidence type="ECO:0000256" key="1">
    <source>
        <dbReference type="ARBA" id="ARBA00010641"/>
    </source>
</evidence>
<dbReference type="InterPro" id="IPR013249">
    <property type="entry name" value="RNA_pol_sigma70_r4_t2"/>
</dbReference>
<dbReference type="Pfam" id="PF08281">
    <property type="entry name" value="Sigma70_r4_2"/>
    <property type="match status" value="1"/>
</dbReference>
<dbReference type="InterPro" id="IPR052704">
    <property type="entry name" value="ECF_Sigma-70_Domain"/>
</dbReference>
<comment type="subunit">
    <text evidence="2">Interacts transiently with the RNA polymerase catalytic core formed by RpoA, RpoB, RpoC and RpoZ (2 alpha, 1 beta, 1 beta' and 1 omega subunit) to form the RNA polymerase holoenzyme that can initiate transcription.</text>
</comment>
<dbReference type="Pfam" id="PF04542">
    <property type="entry name" value="Sigma70_r2"/>
    <property type="match status" value="1"/>
</dbReference>
<dbReference type="InterPro" id="IPR036388">
    <property type="entry name" value="WH-like_DNA-bd_sf"/>
</dbReference>
<dbReference type="InterPro" id="IPR013325">
    <property type="entry name" value="RNA_pol_sigma_r2"/>
</dbReference>
<dbReference type="GO" id="GO:0016987">
    <property type="term" value="F:sigma factor activity"/>
    <property type="evidence" value="ECO:0007669"/>
    <property type="project" value="UniProtKB-KW"/>
</dbReference>
<protein>
    <submittedName>
        <fullName evidence="9">RNA polymerase ECF family sigma subunit</fullName>
    </submittedName>
</protein>
<feature type="domain" description="RNA polymerase sigma factor 70 region 4 type 2" evidence="8">
    <location>
        <begin position="99"/>
        <end position="150"/>
    </location>
</feature>
<evidence type="ECO:0000259" key="8">
    <source>
        <dbReference type="Pfam" id="PF08281"/>
    </source>
</evidence>
<evidence type="ECO:0000313" key="9">
    <source>
        <dbReference type="EMBL" id="RDI48328.1"/>
    </source>
</evidence>
<dbReference type="SUPFAM" id="SSF88946">
    <property type="entry name" value="Sigma2 domain of RNA polymerase sigma factors"/>
    <property type="match status" value="1"/>
</dbReference>
<dbReference type="InterPro" id="IPR014284">
    <property type="entry name" value="RNA_pol_sigma-70_dom"/>
</dbReference>
<keyword evidence="10" id="KW-1185">Reference proteome</keyword>
<dbReference type="GO" id="GO:0006352">
    <property type="term" value="P:DNA-templated transcription initiation"/>
    <property type="evidence" value="ECO:0007669"/>
    <property type="project" value="InterPro"/>
</dbReference>
<dbReference type="PANTHER" id="PTHR30173">
    <property type="entry name" value="SIGMA 19 FACTOR"/>
    <property type="match status" value="1"/>
</dbReference>
<dbReference type="Proteomes" id="UP000255355">
    <property type="component" value="Unassembled WGS sequence"/>
</dbReference>
<evidence type="ECO:0000256" key="3">
    <source>
        <dbReference type="ARBA" id="ARBA00023015"/>
    </source>
</evidence>
<gene>
    <name evidence="9" type="ORF">DFR68_108159</name>
</gene>
<evidence type="ECO:0000259" key="7">
    <source>
        <dbReference type="Pfam" id="PF04542"/>
    </source>
</evidence>
<dbReference type="EMBL" id="QQAZ01000008">
    <property type="protein sequence ID" value="RDI48328.1"/>
    <property type="molecule type" value="Genomic_DNA"/>
</dbReference>
<keyword evidence="3" id="KW-0805">Transcription regulation</keyword>
<dbReference type="InterPro" id="IPR013324">
    <property type="entry name" value="RNA_pol_sigma_r3/r4-like"/>
</dbReference>
<keyword evidence="6" id="KW-0804">Transcription</keyword>
<dbReference type="OrthoDB" id="3211555at2"/>